<dbReference type="InterPro" id="IPR017900">
    <property type="entry name" value="4Fe4S_Fe_S_CS"/>
</dbReference>
<name>A0A497JIK6_9ARCH</name>
<organism evidence="9 10">
    <name type="scientific">Candidatus Iainarchaeum sp</name>
    <dbReference type="NCBI Taxonomy" id="3101447"/>
    <lineage>
        <taxon>Archaea</taxon>
        <taxon>Candidatus Iainarchaeota</taxon>
        <taxon>Candidatus Iainarchaeia</taxon>
        <taxon>Candidatus Iainarchaeales</taxon>
        <taxon>Candidatus Iainarchaeaceae</taxon>
        <taxon>Candidatus Iainarchaeum</taxon>
    </lineage>
</organism>
<dbReference type="PROSITE" id="PS51379">
    <property type="entry name" value="4FE4S_FER_2"/>
    <property type="match status" value="2"/>
</dbReference>
<keyword evidence="9" id="KW-0670">Pyruvate</keyword>
<sequence>MPILPANGSAEKVNRGTWGKEKPVIDYNKCIGCKICYVYCPEAAIRWVDGKPKIKYNTCKRCLLCWHECPVKAIRLEEEK</sequence>
<keyword evidence="6" id="KW-0408">Iron</keyword>
<evidence type="ECO:0000259" key="8">
    <source>
        <dbReference type="PROSITE" id="PS51379"/>
    </source>
</evidence>
<proteinExistence type="predicted"/>
<dbReference type="SUPFAM" id="SSF54862">
    <property type="entry name" value="4Fe-4S ferredoxins"/>
    <property type="match status" value="1"/>
</dbReference>
<dbReference type="InterPro" id="IPR017896">
    <property type="entry name" value="4Fe4S_Fe-S-bd"/>
</dbReference>
<evidence type="ECO:0000256" key="5">
    <source>
        <dbReference type="ARBA" id="ARBA00022982"/>
    </source>
</evidence>
<dbReference type="PROSITE" id="PS00198">
    <property type="entry name" value="4FE4S_FER_1"/>
    <property type="match status" value="2"/>
</dbReference>
<reference evidence="9 10" key="1">
    <citation type="submission" date="2018-06" db="EMBL/GenBank/DDBJ databases">
        <title>Extensive metabolic versatility and redundancy in microbially diverse, dynamic hydrothermal sediments.</title>
        <authorList>
            <person name="Dombrowski N."/>
            <person name="Teske A."/>
            <person name="Baker B.J."/>
        </authorList>
    </citation>
    <scope>NUCLEOTIDE SEQUENCE [LARGE SCALE GENOMIC DNA]</scope>
    <source>
        <strain evidence="9">B51_G17</strain>
    </source>
</reference>
<dbReference type="Proteomes" id="UP000278031">
    <property type="component" value="Unassembled WGS sequence"/>
</dbReference>
<evidence type="ECO:0000256" key="4">
    <source>
        <dbReference type="ARBA" id="ARBA00022737"/>
    </source>
</evidence>
<dbReference type="Pfam" id="PF14697">
    <property type="entry name" value="Fer4_21"/>
    <property type="match status" value="1"/>
</dbReference>
<evidence type="ECO:0000256" key="2">
    <source>
        <dbReference type="ARBA" id="ARBA00022485"/>
    </source>
</evidence>
<comment type="caution">
    <text evidence="9">The sequence shown here is derived from an EMBL/GenBank/DDBJ whole genome shotgun (WGS) entry which is preliminary data.</text>
</comment>
<evidence type="ECO:0000256" key="1">
    <source>
        <dbReference type="ARBA" id="ARBA00001966"/>
    </source>
</evidence>
<keyword evidence="5" id="KW-0249">Electron transport</keyword>
<comment type="cofactor">
    <cofactor evidence="1">
        <name>[4Fe-4S] cluster</name>
        <dbReference type="ChEBI" id="CHEBI:49883"/>
    </cofactor>
</comment>
<feature type="domain" description="4Fe-4S ferredoxin-type" evidence="8">
    <location>
        <begin position="51"/>
        <end position="79"/>
    </location>
</feature>
<accession>A0A497JIK6</accession>
<evidence type="ECO:0000313" key="10">
    <source>
        <dbReference type="Proteomes" id="UP000278031"/>
    </source>
</evidence>
<gene>
    <name evidence="9" type="ORF">DRO04_00325</name>
</gene>
<protein>
    <submittedName>
        <fullName evidence="9">Pyruvate synthase</fullName>
    </submittedName>
</protein>
<evidence type="ECO:0000256" key="6">
    <source>
        <dbReference type="ARBA" id="ARBA00023004"/>
    </source>
</evidence>
<keyword evidence="4" id="KW-0677">Repeat</keyword>
<dbReference type="PANTHER" id="PTHR43724">
    <property type="entry name" value="PYRUVATE SYNTHASE SUBUNIT PORD"/>
    <property type="match status" value="1"/>
</dbReference>
<dbReference type="GO" id="GO:0016625">
    <property type="term" value="F:oxidoreductase activity, acting on the aldehyde or oxo group of donors, iron-sulfur protein as acceptor"/>
    <property type="evidence" value="ECO:0007669"/>
    <property type="project" value="InterPro"/>
</dbReference>
<dbReference type="GO" id="GO:0046872">
    <property type="term" value="F:metal ion binding"/>
    <property type="evidence" value="ECO:0007669"/>
    <property type="project" value="UniProtKB-KW"/>
</dbReference>
<keyword evidence="3" id="KW-0479">Metal-binding</keyword>
<dbReference type="EMBL" id="QMWP01000005">
    <property type="protein sequence ID" value="RLG71202.1"/>
    <property type="molecule type" value="Genomic_DNA"/>
</dbReference>
<dbReference type="GO" id="GO:0051539">
    <property type="term" value="F:4 iron, 4 sulfur cluster binding"/>
    <property type="evidence" value="ECO:0007669"/>
    <property type="project" value="UniProtKB-KW"/>
</dbReference>
<evidence type="ECO:0000256" key="3">
    <source>
        <dbReference type="ARBA" id="ARBA00022723"/>
    </source>
</evidence>
<feature type="domain" description="4Fe-4S ferredoxin-type" evidence="8">
    <location>
        <begin position="21"/>
        <end position="50"/>
    </location>
</feature>
<dbReference type="Gene3D" id="3.30.70.20">
    <property type="match status" value="2"/>
</dbReference>
<dbReference type="NCBIfam" id="TIGR02179">
    <property type="entry name" value="PorD_KorD"/>
    <property type="match status" value="1"/>
</dbReference>
<evidence type="ECO:0000256" key="7">
    <source>
        <dbReference type="ARBA" id="ARBA00023014"/>
    </source>
</evidence>
<keyword evidence="5" id="KW-0813">Transport</keyword>
<dbReference type="PANTHER" id="PTHR43724:SF1">
    <property type="entry name" value="PYRUVATE SYNTHASE SUBUNIT PORD"/>
    <property type="match status" value="1"/>
</dbReference>
<dbReference type="InterPro" id="IPR011898">
    <property type="entry name" value="PorD_KorD"/>
</dbReference>
<evidence type="ECO:0000313" key="9">
    <source>
        <dbReference type="EMBL" id="RLG71202.1"/>
    </source>
</evidence>
<dbReference type="AlphaFoldDB" id="A0A497JIK6"/>
<keyword evidence="2" id="KW-0004">4Fe-4S</keyword>
<keyword evidence="7" id="KW-0411">Iron-sulfur</keyword>